<protein>
    <recommendedName>
        <fullName evidence="3">DUF4432 family protein</fullName>
    </recommendedName>
</protein>
<organism evidence="1 2">
    <name type="scientific">Paenibacillus faecis</name>
    <dbReference type="NCBI Taxonomy" id="862114"/>
    <lineage>
        <taxon>Bacteria</taxon>
        <taxon>Bacillati</taxon>
        <taxon>Bacillota</taxon>
        <taxon>Bacilli</taxon>
        <taxon>Bacillales</taxon>
        <taxon>Paenibacillaceae</taxon>
        <taxon>Paenibacillus</taxon>
    </lineage>
</organism>
<dbReference type="AlphaFoldDB" id="A0A5D0D1H6"/>
<evidence type="ECO:0000313" key="1">
    <source>
        <dbReference type="EMBL" id="TYA15007.1"/>
    </source>
</evidence>
<reference evidence="1 2" key="1">
    <citation type="submission" date="2019-08" db="EMBL/GenBank/DDBJ databases">
        <title>Genome sequencing of Paenibacillus faecis DSM 23593(T).</title>
        <authorList>
            <person name="Kook J.-K."/>
            <person name="Park S.-N."/>
            <person name="Lim Y.K."/>
        </authorList>
    </citation>
    <scope>NUCLEOTIDE SEQUENCE [LARGE SCALE GENOMIC DNA]</scope>
    <source>
        <strain evidence="1 2">DSM 23593</strain>
    </source>
</reference>
<gene>
    <name evidence="1" type="ORF">FRY98_04915</name>
</gene>
<evidence type="ECO:0000313" key="2">
    <source>
        <dbReference type="Proteomes" id="UP000325218"/>
    </source>
</evidence>
<keyword evidence="2" id="KW-1185">Reference proteome</keyword>
<name>A0A5D0D1H6_9BACL</name>
<dbReference type="Proteomes" id="UP000325218">
    <property type="component" value="Unassembled WGS sequence"/>
</dbReference>
<dbReference type="OrthoDB" id="5621785at2"/>
<dbReference type="RefSeq" id="WP_148450599.1">
    <property type="nucleotide sequence ID" value="NZ_VSDO01000001.1"/>
</dbReference>
<proteinExistence type="predicted"/>
<comment type="caution">
    <text evidence="1">The sequence shown here is derived from an EMBL/GenBank/DDBJ whole genome shotgun (WGS) entry which is preliminary data.</text>
</comment>
<accession>A0A5D0D1H6</accession>
<sequence>MAYQLKNEHLSVEIAEPGMYRGSRFDWTGFITGIILLDGNHTFCVPESLIPGQGTGGAGLCNEFGIETALGYDDIGPGGHFPKLGVGLLTRLDDRKYEFFREYPIHPFKVSVVRENEASLTFHSFPEDCNGFAASLSKRISVAGNRLEVEYHLRNTGIKELSTEEYCHNFLGIDDHFIGTDYVLRFPFELSPTADEEKTLSGLSFNRGEVRFADRPTVPFYFRLPGFDGGQYPWIWELLHEPSGAGVRELSQFPVSKAAVWGEGHVVSPEIFIKIELAPGEEKRWARSYEFFVK</sequence>
<evidence type="ECO:0008006" key="3">
    <source>
        <dbReference type="Google" id="ProtNLM"/>
    </source>
</evidence>
<dbReference type="EMBL" id="VSDO01000001">
    <property type="protein sequence ID" value="TYA15007.1"/>
    <property type="molecule type" value="Genomic_DNA"/>
</dbReference>